<keyword evidence="2" id="KW-0663">Pyridoxal phosphate</keyword>
<dbReference type="Proteomes" id="UP000465712">
    <property type="component" value="Unassembled WGS sequence"/>
</dbReference>
<dbReference type="PANTHER" id="PTHR30511">
    <property type="entry name" value="ALANINE RACEMASE"/>
    <property type="match status" value="1"/>
</dbReference>
<evidence type="ECO:0000259" key="4">
    <source>
        <dbReference type="Pfam" id="PF01168"/>
    </source>
</evidence>
<comment type="caution">
    <text evidence="5">The sequence shown here is derived from an EMBL/GenBank/DDBJ whole genome shotgun (WGS) entry which is preliminary data.</text>
</comment>
<dbReference type="EMBL" id="WXWW01000018">
    <property type="protein sequence ID" value="NAW63759.1"/>
    <property type="molecule type" value="Genomic_DNA"/>
</dbReference>
<dbReference type="Gene3D" id="3.20.20.10">
    <property type="entry name" value="Alanine racemase"/>
    <property type="match status" value="1"/>
</dbReference>
<dbReference type="GO" id="GO:0005829">
    <property type="term" value="C:cytosol"/>
    <property type="evidence" value="ECO:0007669"/>
    <property type="project" value="TreeGrafter"/>
</dbReference>
<dbReference type="GO" id="GO:0008784">
    <property type="term" value="F:alanine racemase activity"/>
    <property type="evidence" value="ECO:0007669"/>
    <property type="project" value="TreeGrafter"/>
</dbReference>
<dbReference type="AlphaFoldDB" id="A0A7X4W7S9"/>
<feature type="domain" description="Alanine racemase N-terminal" evidence="4">
    <location>
        <begin position="9"/>
        <end position="225"/>
    </location>
</feature>
<accession>A0A7X4W7S9</accession>
<dbReference type="SUPFAM" id="SSF51419">
    <property type="entry name" value="PLP-binding barrel"/>
    <property type="match status" value="1"/>
</dbReference>
<dbReference type="PANTHER" id="PTHR30511:SF3">
    <property type="entry name" value="LYSINE RACEMASE"/>
    <property type="match status" value="1"/>
</dbReference>
<evidence type="ECO:0000256" key="1">
    <source>
        <dbReference type="ARBA" id="ARBA00001933"/>
    </source>
</evidence>
<dbReference type="InterPro" id="IPR029066">
    <property type="entry name" value="PLP-binding_barrel"/>
</dbReference>
<dbReference type="InterPro" id="IPR001608">
    <property type="entry name" value="Ala_racemase_N"/>
</dbReference>
<evidence type="ECO:0000313" key="5">
    <source>
        <dbReference type="EMBL" id="NAW63759.1"/>
    </source>
</evidence>
<sequence length="374" mass="40720">MNPSARLDINLQQLADNARTVTDWCNQSGIEIAGVVKAACGDVRIAHAFTEGGVDMLADSRLENIDRLRRAGLQQPMLLLRSPSPSQASQVVEQCDLSLNSELASLRALSATAEQLGKRHAVILMVELGDRREGILPGRLPDMVARIQDLPGLDLVGIGTNLGCIGGVRTTEYNLGQLVQCAERVEQQLQRSLRYISGGNSGALPLLLQQRIPERINHLRIGFTILQGKNPFTDQPLSGLNTGLFTLNAELIEIQTKASMPEGDIVVDAFGHVPQFEDRGDRIRGIVGFGRLDTDLATLLPRDPGVEVLGASSDHLVLDLTESRPWRVGDSLSFDLGYGASVQGILSPYVRKTFIHDAQADRGHRHRAVPRSVE</sequence>
<name>A0A7X4W7S9_9GAMM</name>
<dbReference type="RefSeq" id="WP_161442155.1">
    <property type="nucleotide sequence ID" value="NZ_WXWW01000018.1"/>
</dbReference>
<dbReference type="InterPro" id="IPR000821">
    <property type="entry name" value="Ala_racemase"/>
</dbReference>
<organism evidence="5 6">
    <name type="scientific">Photobacterium halotolerans</name>
    <dbReference type="NCBI Taxonomy" id="265726"/>
    <lineage>
        <taxon>Bacteria</taxon>
        <taxon>Pseudomonadati</taxon>
        <taxon>Pseudomonadota</taxon>
        <taxon>Gammaproteobacteria</taxon>
        <taxon>Vibrionales</taxon>
        <taxon>Vibrionaceae</taxon>
        <taxon>Photobacterium</taxon>
    </lineage>
</organism>
<reference evidence="5 6" key="1">
    <citation type="submission" date="2017-05" db="EMBL/GenBank/DDBJ databases">
        <title>High clonality and local adaptation shapes Vibrionaceae linages within an endangered oasis.</title>
        <authorList>
            <person name="Vazquez-Rosas-Landa M."/>
        </authorList>
    </citation>
    <scope>NUCLEOTIDE SEQUENCE [LARGE SCALE GENOMIC DNA]</scope>
    <source>
        <strain evidence="5 6">P46_P4S1P180</strain>
    </source>
</reference>
<dbReference type="GO" id="GO:0030170">
    <property type="term" value="F:pyridoxal phosphate binding"/>
    <property type="evidence" value="ECO:0007669"/>
    <property type="project" value="TreeGrafter"/>
</dbReference>
<protein>
    <submittedName>
        <fullName evidence="5">Alanine/ornithine racemase family PLP-dependent enzyme</fullName>
    </submittedName>
</protein>
<gene>
    <name evidence="5" type="ORF">CAG72_00875</name>
</gene>
<comment type="cofactor">
    <cofactor evidence="1">
        <name>pyridoxal 5'-phosphate</name>
        <dbReference type="ChEBI" id="CHEBI:597326"/>
    </cofactor>
</comment>
<dbReference type="CDD" id="cd06815">
    <property type="entry name" value="PLPDE_III_AR_like_1"/>
    <property type="match status" value="1"/>
</dbReference>
<evidence type="ECO:0000256" key="3">
    <source>
        <dbReference type="ARBA" id="ARBA00023235"/>
    </source>
</evidence>
<evidence type="ECO:0000256" key="2">
    <source>
        <dbReference type="ARBA" id="ARBA00022898"/>
    </source>
</evidence>
<dbReference type="Pfam" id="PF01168">
    <property type="entry name" value="Ala_racemase_N"/>
    <property type="match status" value="1"/>
</dbReference>
<proteinExistence type="predicted"/>
<keyword evidence="3" id="KW-0413">Isomerase</keyword>
<evidence type="ECO:0000313" key="6">
    <source>
        <dbReference type="Proteomes" id="UP000465712"/>
    </source>
</evidence>